<sequence length="341" mass="37851">MANALADLVFGAPPLIVRRGSLPAVCGDDAGESYVSLRGRTSIDRVVDTLRLNPFSTIIFEDFDRTDCTFRGMVRRAMERGRLSDSHGREVGLGSSIFILATTLIPEEFGCPNEELRRSEERVMDMATSGRRLQLLLEDNTNKRRPEWLFKDERRTKHRKDSISLDLNLATAAIGGRDEDTGEGSWISSDLTVEHEQEHRQGHLVIDQSMPLPTDSSSWGSGWTELIDAAIVFKPVDFGSLRSRVSKSVSSKFVEIMGQGRTIAIDDDALDQMVGGVWLSGNAHNVFDEWIEQVLSPAVEQLRGNPNVDNRVALRLTSVKSGRQLHMGWLPSMVEVAVDGS</sequence>
<evidence type="ECO:0000259" key="1">
    <source>
        <dbReference type="Pfam" id="PF26587"/>
    </source>
</evidence>
<organism evidence="2 3">
    <name type="scientific">Vanilla planifolia</name>
    <name type="common">Vanilla</name>
    <dbReference type="NCBI Taxonomy" id="51239"/>
    <lineage>
        <taxon>Eukaryota</taxon>
        <taxon>Viridiplantae</taxon>
        <taxon>Streptophyta</taxon>
        <taxon>Embryophyta</taxon>
        <taxon>Tracheophyta</taxon>
        <taxon>Spermatophyta</taxon>
        <taxon>Magnoliopsida</taxon>
        <taxon>Liliopsida</taxon>
        <taxon>Asparagales</taxon>
        <taxon>Orchidaceae</taxon>
        <taxon>Vanilloideae</taxon>
        <taxon>Vanilleae</taxon>
        <taxon>Vanilla</taxon>
    </lineage>
</organism>
<protein>
    <recommendedName>
        <fullName evidence="1">SMAX1-like AAA+ ATPase lid domain-containing protein</fullName>
    </recommendedName>
</protein>
<feature type="domain" description="SMAX1-like AAA+ ATPase lid" evidence="1">
    <location>
        <begin position="237"/>
        <end position="320"/>
    </location>
</feature>
<dbReference type="InterPro" id="IPR051650">
    <property type="entry name" value="SL_signaling_regulator"/>
</dbReference>
<gene>
    <name evidence="2" type="ORF">HPP92_010254</name>
</gene>
<dbReference type="OrthoDB" id="1929681at2759"/>
<dbReference type="SUPFAM" id="SSF52540">
    <property type="entry name" value="P-loop containing nucleoside triphosphate hydrolases"/>
    <property type="match status" value="1"/>
</dbReference>
<dbReference type="PANTHER" id="PTHR43572:SF13">
    <property type="entry name" value="PROTEIN SUPPRESSOR OF MAX2 1"/>
    <property type="match status" value="1"/>
</dbReference>
<name>A0A835V3A1_VANPL</name>
<dbReference type="Proteomes" id="UP000639772">
    <property type="component" value="Unassembled WGS sequence"/>
</dbReference>
<proteinExistence type="predicted"/>
<dbReference type="InterPro" id="IPR027417">
    <property type="entry name" value="P-loop_NTPase"/>
</dbReference>
<dbReference type="AlphaFoldDB" id="A0A835V3A1"/>
<evidence type="ECO:0000313" key="2">
    <source>
        <dbReference type="EMBL" id="KAG0482170.1"/>
    </source>
</evidence>
<dbReference type="EMBL" id="JADCNM010000005">
    <property type="protein sequence ID" value="KAG0482170.1"/>
    <property type="molecule type" value="Genomic_DNA"/>
</dbReference>
<evidence type="ECO:0000313" key="3">
    <source>
        <dbReference type="Proteomes" id="UP000639772"/>
    </source>
</evidence>
<dbReference type="InterPro" id="IPR058954">
    <property type="entry name" value="AAA_lid_SMAX1"/>
</dbReference>
<accession>A0A835V3A1</accession>
<dbReference type="PANTHER" id="PTHR43572">
    <property type="entry name" value="CHAPERONE PROTEIN CLPD, CHLOROPLASTIC"/>
    <property type="match status" value="1"/>
</dbReference>
<dbReference type="Gene3D" id="3.40.50.300">
    <property type="entry name" value="P-loop containing nucleotide triphosphate hydrolases"/>
    <property type="match status" value="1"/>
</dbReference>
<dbReference type="Pfam" id="PF26587">
    <property type="entry name" value="AAA_lid_SMAX1"/>
    <property type="match status" value="1"/>
</dbReference>
<comment type="caution">
    <text evidence="2">The sequence shown here is derived from an EMBL/GenBank/DDBJ whole genome shotgun (WGS) entry which is preliminary data.</text>
</comment>
<reference evidence="2 3" key="1">
    <citation type="journal article" date="2020" name="Nat. Food">
        <title>A phased Vanilla planifolia genome enables genetic improvement of flavour and production.</title>
        <authorList>
            <person name="Hasing T."/>
            <person name="Tang H."/>
            <person name="Brym M."/>
            <person name="Khazi F."/>
            <person name="Huang T."/>
            <person name="Chambers A.H."/>
        </authorList>
    </citation>
    <scope>NUCLEOTIDE SEQUENCE [LARGE SCALE GENOMIC DNA]</scope>
    <source>
        <tissue evidence="2">Leaf</tissue>
    </source>
</reference>